<evidence type="ECO:0000313" key="2">
    <source>
        <dbReference type="EMBL" id="CAF5226466.1"/>
    </source>
</evidence>
<dbReference type="EMBL" id="CAJOBJ010378377">
    <property type="protein sequence ID" value="CAF5226466.1"/>
    <property type="molecule type" value="Genomic_DNA"/>
</dbReference>
<comment type="caution">
    <text evidence="2">The sequence shown here is derived from an EMBL/GenBank/DDBJ whole genome shotgun (WGS) entry which is preliminary data.</text>
</comment>
<feature type="coiled-coil region" evidence="1">
    <location>
        <begin position="16"/>
        <end position="43"/>
    </location>
</feature>
<organism evidence="2 3">
    <name type="scientific">Rotaria magnacalcarata</name>
    <dbReference type="NCBI Taxonomy" id="392030"/>
    <lineage>
        <taxon>Eukaryota</taxon>
        <taxon>Metazoa</taxon>
        <taxon>Spiralia</taxon>
        <taxon>Gnathifera</taxon>
        <taxon>Rotifera</taxon>
        <taxon>Eurotatoria</taxon>
        <taxon>Bdelloidea</taxon>
        <taxon>Philodinida</taxon>
        <taxon>Philodinidae</taxon>
        <taxon>Rotaria</taxon>
    </lineage>
</organism>
<dbReference type="AlphaFoldDB" id="A0A8S3K699"/>
<proteinExistence type="predicted"/>
<accession>A0A8S3K699</accession>
<keyword evidence="1" id="KW-0175">Coiled coil</keyword>
<protein>
    <submittedName>
        <fullName evidence="2">Uncharacterized protein</fullName>
    </submittedName>
</protein>
<reference evidence="2" key="1">
    <citation type="submission" date="2021-02" db="EMBL/GenBank/DDBJ databases">
        <authorList>
            <person name="Nowell W R."/>
        </authorList>
    </citation>
    <scope>NUCLEOTIDE SEQUENCE</scope>
</reference>
<feature type="non-terminal residue" evidence="2">
    <location>
        <position position="1"/>
    </location>
</feature>
<evidence type="ECO:0000256" key="1">
    <source>
        <dbReference type="SAM" id="Coils"/>
    </source>
</evidence>
<sequence>VSQRNHKADYMYQQQLKSKDDRIKQLETEKRVLLKELVEIRHQHRTVIPAKN</sequence>
<name>A0A8S3K699_9BILA</name>
<gene>
    <name evidence="2" type="ORF">GIL414_LOCUS87135</name>
</gene>
<evidence type="ECO:0000313" key="3">
    <source>
        <dbReference type="Proteomes" id="UP000681720"/>
    </source>
</evidence>
<dbReference type="Proteomes" id="UP000681720">
    <property type="component" value="Unassembled WGS sequence"/>
</dbReference>